<dbReference type="SUPFAM" id="SSF50104">
    <property type="entry name" value="Translation proteins SH3-like domain"/>
    <property type="match status" value="1"/>
</dbReference>
<evidence type="ECO:0000256" key="2">
    <source>
        <dbReference type="ARBA" id="ARBA00022980"/>
    </source>
</evidence>
<evidence type="ECO:0000313" key="10">
    <source>
        <dbReference type="Proteomes" id="UP000188273"/>
    </source>
</evidence>
<feature type="domain" description="Large ribosomal subunit protein uL2 C-terminal" evidence="7">
    <location>
        <begin position="125"/>
        <end position="253"/>
    </location>
</feature>
<dbReference type="FunFam" id="2.30.30.30:FF:000001">
    <property type="entry name" value="50S ribosomal protein L2"/>
    <property type="match status" value="1"/>
</dbReference>
<proteinExistence type="inferred from homology"/>
<feature type="compositionally biased region" description="Basic residues" evidence="6">
    <location>
        <begin position="209"/>
        <end position="223"/>
    </location>
</feature>
<organism evidence="9 10">
    <name type="scientific">Sedimentisphaera cyanobacteriorum</name>
    <dbReference type="NCBI Taxonomy" id="1940790"/>
    <lineage>
        <taxon>Bacteria</taxon>
        <taxon>Pseudomonadati</taxon>
        <taxon>Planctomycetota</taxon>
        <taxon>Phycisphaerae</taxon>
        <taxon>Sedimentisphaerales</taxon>
        <taxon>Sedimentisphaeraceae</taxon>
        <taxon>Sedimentisphaera</taxon>
    </lineage>
</organism>
<dbReference type="InterPro" id="IPR008991">
    <property type="entry name" value="Translation_prot_SH3-like_sf"/>
</dbReference>
<accession>A0A1Q2HPS5</accession>
<dbReference type="AlphaFoldDB" id="A0A1Q2HPS5"/>
<dbReference type="GO" id="GO:0015934">
    <property type="term" value="C:large ribosomal subunit"/>
    <property type="evidence" value="ECO:0007669"/>
    <property type="project" value="InterPro"/>
</dbReference>
<dbReference type="Pfam" id="PF03947">
    <property type="entry name" value="Ribosomal_L2_C"/>
    <property type="match status" value="1"/>
</dbReference>
<feature type="region of interest" description="Disordered" evidence="6">
    <location>
        <begin position="209"/>
        <end position="284"/>
    </location>
</feature>
<dbReference type="KEGG" id="pbu:L21SP3_01233"/>
<name>A0A1Q2HPS5_9BACT</name>
<dbReference type="SMART" id="SM01383">
    <property type="entry name" value="Ribosomal_L2"/>
    <property type="match status" value="1"/>
</dbReference>
<dbReference type="Proteomes" id="UP000188273">
    <property type="component" value="Chromosome"/>
</dbReference>
<feature type="domain" description="Large ribosomal subunit protein uL2 RNA-binding" evidence="8">
    <location>
        <begin position="43"/>
        <end position="119"/>
    </location>
</feature>
<keyword evidence="5" id="KW-0699">rRNA-binding</keyword>
<dbReference type="GO" id="GO:0019843">
    <property type="term" value="F:rRNA binding"/>
    <property type="evidence" value="ECO:0007669"/>
    <property type="project" value="UniProtKB-UniRule"/>
</dbReference>
<evidence type="ECO:0000313" key="9">
    <source>
        <dbReference type="EMBL" id="AQQ09428.1"/>
    </source>
</evidence>
<keyword evidence="2 5" id="KW-0689">Ribosomal protein</keyword>
<dbReference type="InterPro" id="IPR014726">
    <property type="entry name" value="Ribosomal_uL2_dom3"/>
</dbReference>
<dbReference type="Gene3D" id="2.40.50.140">
    <property type="entry name" value="Nucleic acid-binding proteins"/>
    <property type="match status" value="1"/>
</dbReference>
<evidence type="ECO:0000259" key="7">
    <source>
        <dbReference type="SMART" id="SM01382"/>
    </source>
</evidence>
<dbReference type="PANTHER" id="PTHR13691:SF5">
    <property type="entry name" value="LARGE RIBOSOMAL SUBUNIT PROTEIN UL2M"/>
    <property type="match status" value="1"/>
</dbReference>
<evidence type="ECO:0000256" key="4">
    <source>
        <dbReference type="ARBA" id="ARBA00035242"/>
    </source>
</evidence>
<dbReference type="GO" id="GO:0003735">
    <property type="term" value="F:structural constituent of ribosome"/>
    <property type="evidence" value="ECO:0007669"/>
    <property type="project" value="InterPro"/>
</dbReference>
<dbReference type="InterPro" id="IPR005880">
    <property type="entry name" value="Ribosomal_uL2_bac/org-type"/>
</dbReference>
<dbReference type="GO" id="GO:0002181">
    <property type="term" value="P:cytoplasmic translation"/>
    <property type="evidence" value="ECO:0007669"/>
    <property type="project" value="TreeGrafter"/>
</dbReference>
<protein>
    <recommendedName>
        <fullName evidence="4 5">Large ribosomal subunit protein uL2</fullName>
    </recommendedName>
</protein>
<evidence type="ECO:0000256" key="6">
    <source>
        <dbReference type="SAM" id="MobiDB-lite"/>
    </source>
</evidence>
<dbReference type="GO" id="GO:0016740">
    <property type="term" value="F:transferase activity"/>
    <property type="evidence" value="ECO:0007669"/>
    <property type="project" value="InterPro"/>
</dbReference>
<dbReference type="Gene3D" id="4.10.950.10">
    <property type="entry name" value="Ribosomal protein L2, domain 3"/>
    <property type="match status" value="1"/>
</dbReference>
<feature type="compositionally biased region" description="Basic residues" evidence="6">
    <location>
        <begin position="255"/>
        <end position="276"/>
    </location>
</feature>
<dbReference type="InterPro" id="IPR014722">
    <property type="entry name" value="Rib_uL2_dom2"/>
</dbReference>
<keyword evidence="3 5" id="KW-0687">Ribonucleoprotein</keyword>
<evidence type="ECO:0000256" key="1">
    <source>
        <dbReference type="ARBA" id="ARBA00005636"/>
    </source>
</evidence>
<dbReference type="InterPro" id="IPR002171">
    <property type="entry name" value="Ribosomal_uL2"/>
</dbReference>
<dbReference type="SMART" id="SM01382">
    <property type="entry name" value="Ribosomal_L2_C"/>
    <property type="match status" value="1"/>
</dbReference>
<gene>
    <name evidence="5 9" type="primary">rplB</name>
    <name evidence="9" type="ORF">L21SP3_01233</name>
</gene>
<dbReference type="RefSeq" id="WP_077540023.1">
    <property type="nucleotide sequence ID" value="NZ_CP019633.1"/>
</dbReference>
<comment type="similarity">
    <text evidence="1 5">Belongs to the universal ribosomal protein uL2 family.</text>
</comment>
<reference evidence="10" key="1">
    <citation type="submission" date="2017-02" db="EMBL/GenBank/DDBJ databases">
        <title>Comparative genomics and description of representatives of a novel lineage of planctomycetes thriving in anoxic sediments.</title>
        <authorList>
            <person name="Spring S."/>
            <person name="Bunk B."/>
            <person name="Sproer C."/>
            <person name="Klenk H.-P."/>
        </authorList>
    </citation>
    <scope>NUCLEOTIDE SEQUENCE [LARGE SCALE GENOMIC DNA]</scope>
    <source>
        <strain evidence="10">L21-RPul-D3</strain>
    </source>
</reference>
<dbReference type="PIRSF" id="PIRSF002158">
    <property type="entry name" value="Ribosomal_L2"/>
    <property type="match status" value="1"/>
</dbReference>
<comment type="function">
    <text evidence="5">One of the primary rRNA binding proteins. Required for association of the 30S and 50S subunits to form the 70S ribosome, for tRNA binding and peptide bond formation. It has been suggested to have peptidyltransferase activity; this is somewhat controversial. Makes several contacts with the 16S rRNA in the 70S ribosome.</text>
</comment>
<keyword evidence="10" id="KW-1185">Reference proteome</keyword>
<dbReference type="FunFam" id="4.10.950.10:FF:000001">
    <property type="entry name" value="50S ribosomal protein L2"/>
    <property type="match status" value="1"/>
</dbReference>
<evidence type="ECO:0000259" key="8">
    <source>
        <dbReference type="SMART" id="SM01383"/>
    </source>
</evidence>
<dbReference type="InterPro" id="IPR022669">
    <property type="entry name" value="Ribosomal_uL2_C"/>
</dbReference>
<sequence length="284" mass="31529">MAIRIYKPTSPGRRYSSVIDYRAVLTTDKPEKTLCKRLRKSGGRNHHGRTTCRFRGGGARRIYRIIDFNRDKDGLSAEVQSVEYDPNRNCFISLVEYEDGEKRYILSPRGLNVNSKIISGENVEPVVGNAMPLKNIPVGVAVHNIEMNPGQGGKLVRSAGGTARVMAKEGGWATIILPSGEMRMVRVECRATIGQLGNSDYQNVRIGKAGRKRHMGRRPHVRGKAQNPVSHPMGGGEGRSNGGRHPCSPTGRFAKGGKTRHKKKQSSKRIIRRRKNNRGEQLVL</sequence>
<dbReference type="SUPFAM" id="SSF50249">
    <property type="entry name" value="Nucleic acid-binding proteins"/>
    <property type="match status" value="1"/>
</dbReference>
<dbReference type="PANTHER" id="PTHR13691">
    <property type="entry name" value="RIBOSOMAL PROTEIN L2"/>
    <property type="match status" value="1"/>
</dbReference>
<dbReference type="STRING" id="1940790.L21SP3_01233"/>
<dbReference type="InterPro" id="IPR012340">
    <property type="entry name" value="NA-bd_OB-fold"/>
</dbReference>
<dbReference type="OrthoDB" id="9778722at2"/>
<dbReference type="HAMAP" id="MF_01320_B">
    <property type="entry name" value="Ribosomal_uL2_B"/>
    <property type="match status" value="1"/>
</dbReference>
<dbReference type="InterPro" id="IPR022666">
    <property type="entry name" value="Ribosomal_uL2_RNA-bd_dom"/>
</dbReference>
<evidence type="ECO:0000256" key="3">
    <source>
        <dbReference type="ARBA" id="ARBA00023274"/>
    </source>
</evidence>
<comment type="subunit">
    <text evidence="5">Part of the 50S ribosomal subunit. Forms a bridge to the 30S subunit in the 70S ribosome.</text>
</comment>
<evidence type="ECO:0000256" key="5">
    <source>
        <dbReference type="HAMAP-Rule" id="MF_01320"/>
    </source>
</evidence>
<keyword evidence="5" id="KW-0694">RNA-binding</keyword>
<dbReference type="EMBL" id="CP019633">
    <property type="protein sequence ID" value="AQQ09428.1"/>
    <property type="molecule type" value="Genomic_DNA"/>
</dbReference>
<dbReference type="NCBIfam" id="TIGR01171">
    <property type="entry name" value="rplB_bact"/>
    <property type="match status" value="1"/>
</dbReference>
<dbReference type="Pfam" id="PF00181">
    <property type="entry name" value="Ribosomal_L2_N"/>
    <property type="match status" value="1"/>
</dbReference>
<dbReference type="Gene3D" id="2.30.30.30">
    <property type="match status" value="1"/>
</dbReference>